<dbReference type="Proteomes" id="UP001230504">
    <property type="component" value="Unassembled WGS sequence"/>
</dbReference>
<dbReference type="RefSeq" id="XP_060416634.1">
    <property type="nucleotide sequence ID" value="XM_060550641.1"/>
</dbReference>
<evidence type="ECO:0000313" key="3">
    <source>
        <dbReference type="Proteomes" id="UP001230504"/>
    </source>
</evidence>
<reference evidence="2" key="1">
    <citation type="submission" date="2021-06" db="EMBL/GenBank/DDBJ databases">
        <title>Comparative genomics, transcriptomics and evolutionary studies reveal genomic signatures of adaptation to plant cell wall in hemibiotrophic fungi.</title>
        <authorList>
            <consortium name="DOE Joint Genome Institute"/>
            <person name="Baroncelli R."/>
            <person name="Diaz J.F."/>
            <person name="Benocci T."/>
            <person name="Peng M."/>
            <person name="Battaglia E."/>
            <person name="Haridas S."/>
            <person name="Andreopoulos W."/>
            <person name="Labutti K."/>
            <person name="Pangilinan J."/>
            <person name="Floch G.L."/>
            <person name="Makela M.R."/>
            <person name="Henrissat B."/>
            <person name="Grigoriev I.V."/>
            <person name="Crouch J.A."/>
            <person name="De Vries R.P."/>
            <person name="Sukno S.A."/>
            <person name="Thon M.R."/>
        </authorList>
    </citation>
    <scope>NUCLEOTIDE SEQUENCE</scope>
    <source>
        <strain evidence="2">CBS 125086</strain>
    </source>
</reference>
<proteinExistence type="predicted"/>
<gene>
    <name evidence="2" type="ORF">LY79DRAFT_103075</name>
</gene>
<evidence type="ECO:0000256" key="1">
    <source>
        <dbReference type="SAM" id="MobiDB-lite"/>
    </source>
</evidence>
<accession>A0AAD8V634</accession>
<keyword evidence="3" id="KW-1185">Reference proteome</keyword>
<feature type="region of interest" description="Disordered" evidence="1">
    <location>
        <begin position="1"/>
        <end position="20"/>
    </location>
</feature>
<dbReference type="GeneID" id="85434881"/>
<sequence length="153" mass="16349">MDGTKVLGPEPPGMPRSASTPCLPSRLLAEGKSDLALFPSVTRVHFSFLSPSLKPVSPKYFIPPHILLSYLCTGRGSSACQDKRASHKKVNKLRLYIICDNNSAVPTALSTPPPSMANARVPLSGRCNVPVMLLCLSILPPHPLVADGESHAK</sequence>
<name>A0AAD8V634_9PEZI</name>
<dbReference type="EMBL" id="JAHLJV010000015">
    <property type="protein sequence ID" value="KAK1595622.1"/>
    <property type="molecule type" value="Genomic_DNA"/>
</dbReference>
<comment type="caution">
    <text evidence="2">The sequence shown here is derived from an EMBL/GenBank/DDBJ whole genome shotgun (WGS) entry which is preliminary data.</text>
</comment>
<protein>
    <submittedName>
        <fullName evidence="2">Uncharacterized protein</fullName>
    </submittedName>
</protein>
<evidence type="ECO:0000313" key="2">
    <source>
        <dbReference type="EMBL" id="KAK1595622.1"/>
    </source>
</evidence>
<dbReference type="AlphaFoldDB" id="A0AAD8V634"/>
<organism evidence="2 3">
    <name type="scientific">Colletotrichum navitas</name>
    <dbReference type="NCBI Taxonomy" id="681940"/>
    <lineage>
        <taxon>Eukaryota</taxon>
        <taxon>Fungi</taxon>
        <taxon>Dikarya</taxon>
        <taxon>Ascomycota</taxon>
        <taxon>Pezizomycotina</taxon>
        <taxon>Sordariomycetes</taxon>
        <taxon>Hypocreomycetidae</taxon>
        <taxon>Glomerellales</taxon>
        <taxon>Glomerellaceae</taxon>
        <taxon>Colletotrichum</taxon>
        <taxon>Colletotrichum graminicola species complex</taxon>
    </lineage>
</organism>